<accession>A0ABX8TV16</accession>
<evidence type="ECO:0000313" key="1">
    <source>
        <dbReference type="EMBL" id="QYC38769.1"/>
    </source>
</evidence>
<organism evidence="1 2">
    <name type="scientific">Nonomuraea coxensis DSM 45129</name>
    <dbReference type="NCBI Taxonomy" id="1122611"/>
    <lineage>
        <taxon>Bacteria</taxon>
        <taxon>Bacillati</taxon>
        <taxon>Actinomycetota</taxon>
        <taxon>Actinomycetes</taxon>
        <taxon>Streptosporangiales</taxon>
        <taxon>Streptosporangiaceae</taxon>
        <taxon>Nonomuraea</taxon>
    </lineage>
</organism>
<keyword evidence="2" id="KW-1185">Reference proteome</keyword>
<sequence>MVLCAFRGGIDTPDGKIGFMPAIPESTKTSLAQRLRQHARDRWPQLADVHVRYHGQFAYVEGELADGDRLSLIRLRYGGSASIWGFGLYLASSGRYENQILPSGMSAGTPQDALDCACDLYLSH</sequence>
<evidence type="ECO:0000313" key="2">
    <source>
        <dbReference type="Proteomes" id="UP000824681"/>
    </source>
</evidence>
<proteinExistence type="predicted"/>
<name>A0ABX8TV16_9ACTN</name>
<protein>
    <submittedName>
        <fullName evidence="1">Uncharacterized protein</fullName>
    </submittedName>
</protein>
<reference evidence="1 2" key="1">
    <citation type="journal article" date="2021" name="ACS Chem. Biol.">
        <title>Genomic-Led Discovery of a Novel Glycopeptide Antibiotic by Nonomuraea coxensis DSM 45129.</title>
        <authorList>
            <person name="Yushchuk O."/>
            <person name="Vior N.M."/>
            <person name="Andreo-Vidal A."/>
            <person name="Berini F."/>
            <person name="Ruckert C."/>
            <person name="Busche T."/>
            <person name="Binda E."/>
            <person name="Kalinowski J."/>
            <person name="Truman A.W."/>
            <person name="Marinelli F."/>
        </authorList>
    </citation>
    <scope>NUCLEOTIDE SEQUENCE [LARGE SCALE GENOMIC DNA]</scope>
    <source>
        <strain evidence="1 2">DSM 45129</strain>
    </source>
</reference>
<dbReference type="Proteomes" id="UP000824681">
    <property type="component" value="Chromosome"/>
</dbReference>
<gene>
    <name evidence="1" type="ORF">Nocox_05710</name>
</gene>
<dbReference type="EMBL" id="CP068985">
    <property type="protein sequence ID" value="QYC38769.1"/>
    <property type="molecule type" value="Genomic_DNA"/>
</dbReference>